<dbReference type="GO" id="GO:0005634">
    <property type="term" value="C:nucleus"/>
    <property type="evidence" value="ECO:0007669"/>
    <property type="project" value="UniProtKB-SubCell"/>
</dbReference>
<organism evidence="7 8">
    <name type="scientific">Carya illinoinensis</name>
    <name type="common">Pecan</name>
    <dbReference type="NCBI Taxonomy" id="32201"/>
    <lineage>
        <taxon>Eukaryota</taxon>
        <taxon>Viridiplantae</taxon>
        <taxon>Streptophyta</taxon>
        <taxon>Embryophyta</taxon>
        <taxon>Tracheophyta</taxon>
        <taxon>Spermatophyta</taxon>
        <taxon>Magnoliopsida</taxon>
        <taxon>eudicotyledons</taxon>
        <taxon>Gunneridae</taxon>
        <taxon>Pentapetalae</taxon>
        <taxon>rosids</taxon>
        <taxon>fabids</taxon>
        <taxon>Fagales</taxon>
        <taxon>Juglandaceae</taxon>
        <taxon>Carya</taxon>
    </lineage>
</organism>
<evidence type="ECO:0000256" key="3">
    <source>
        <dbReference type="ARBA" id="ARBA00023125"/>
    </source>
</evidence>
<dbReference type="Proteomes" id="UP000811246">
    <property type="component" value="Chromosome 12"/>
</dbReference>
<protein>
    <submittedName>
        <fullName evidence="7">Uncharacterized protein</fullName>
    </submittedName>
</protein>
<keyword evidence="4" id="KW-0539">Nucleus</keyword>
<dbReference type="InterPro" id="IPR015495">
    <property type="entry name" value="Myb_TF_plants"/>
</dbReference>
<dbReference type="GO" id="GO:0003677">
    <property type="term" value="F:DNA binding"/>
    <property type="evidence" value="ECO:0007669"/>
    <property type="project" value="UniProtKB-KW"/>
</dbReference>
<dbReference type="FunFam" id="1.10.10.60:FF:000039">
    <property type="entry name" value="MYB transcription factor"/>
    <property type="match status" value="1"/>
</dbReference>
<feature type="domain" description="HTH myb-type" evidence="6">
    <location>
        <begin position="63"/>
        <end position="117"/>
    </location>
</feature>
<keyword evidence="2" id="KW-0677">Repeat</keyword>
<evidence type="ECO:0000313" key="7">
    <source>
        <dbReference type="EMBL" id="KAG6685652.1"/>
    </source>
</evidence>
<dbReference type="CDD" id="cd00167">
    <property type="entry name" value="SANT"/>
    <property type="match status" value="2"/>
</dbReference>
<proteinExistence type="predicted"/>
<dbReference type="AlphaFoldDB" id="A0A922DJW3"/>
<feature type="domain" description="Myb-like" evidence="5">
    <location>
        <begin position="63"/>
        <end position="113"/>
    </location>
</feature>
<evidence type="ECO:0000256" key="2">
    <source>
        <dbReference type="ARBA" id="ARBA00022737"/>
    </source>
</evidence>
<dbReference type="InterPro" id="IPR017930">
    <property type="entry name" value="Myb_dom"/>
</dbReference>
<dbReference type="PROSITE" id="PS51294">
    <property type="entry name" value="HTH_MYB"/>
    <property type="match status" value="2"/>
</dbReference>
<evidence type="ECO:0000313" key="8">
    <source>
        <dbReference type="Proteomes" id="UP000811246"/>
    </source>
</evidence>
<dbReference type="PROSITE" id="PS50090">
    <property type="entry name" value="MYB_LIKE"/>
    <property type="match status" value="2"/>
</dbReference>
<keyword evidence="3" id="KW-0238">DNA-binding</keyword>
<sequence>MGKSPCRDEREGLKKGPWTVEEDRKLLDYIQKHGHGRWRILPKNAGLKRCGKSCRLRWTNYLRPDIKRGRFSFEEEETIIQLHGVLGNKWSAIAAHLPGRTDNEIKNHWNTHIRKRLLGMGIDPVTHTPRLDLLELYSILSSSLYHSSQLNTFPSLLGVGPLGNPNLQGLATADHLLSSQYKTPEITSQYDPQKNQYHNTLVSNQFQSSHPIHELNTSTYATQVNQFHSAVQETQPCAASHTLSTPFGREPQLTQAKLEQLSPNLNFIRQNTLPNVWPSMGEQLNLARNDFPLQNVDSIIDPQFENEILQTRNNIDQQIPNYSFGSLIITTTSPSPTPLSSTTTYANCSSTEDERDSYCSNIMMFNMLAK</sequence>
<evidence type="ECO:0000259" key="5">
    <source>
        <dbReference type="PROSITE" id="PS50090"/>
    </source>
</evidence>
<dbReference type="PANTHER" id="PTHR47994">
    <property type="entry name" value="F14D16.11-RELATED"/>
    <property type="match status" value="1"/>
</dbReference>
<dbReference type="Pfam" id="PF00249">
    <property type="entry name" value="Myb_DNA-binding"/>
    <property type="match status" value="2"/>
</dbReference>
<gene>
    <name evidence="7" type="ORF">I3842_12G122200</name>
</gene>
<reference evidence="7" key="1">
    <citation type="submission" date="2021-01" db="EMBL/GenBank/DDBJ databases">
        <authorList>
            <person name="Lovell J.T."/>
            <person name="Bentley N."/>
            <person name="Bhattarai G."/>
            <person name="Jenkins J.W."/>
            <person name="Sreedasyam A."/>
            <person name="Alarcon Y."/>
            <person name="Bock C."/>
            <person name="Boston L."/>
            <person name="Carlson J."/>
            <person name="Cervantes K."/>
            <person name="Clermont K."/>
            <person name="Krom N."/>
            <person name="Kubenka K."/>
            <person name="Mamidi S."/>
            <person name="Mattison C."/>
            <person name="Monteros M."/>
            <person name="Pisani C."/>
            <person name="Plott C."/>
            <person name="Rajasekar S."/>
            <person name="Rhein H.S."/>
            <person name="Rohla C."/>
            <person name="Song M."/>
            <person name="Hilaire R.S."/>
            <person name="Shu S."/>
            <person name="Wells L."/>
            <person name="Wang X."/>
            <person name="Webber J."/>
            <person name="Heerema R.J."/>
            <person name="Klein P."/>
            <person name="Conner P."/>
            <person name="Grauke L."/>
            <person name="Grimwood J."/>
            <person name="Schmutz J."/>
            <person name="Randall J.J."/>
        </authorList>
    </citation>
    <scope>NUCLEOTIDE SEQUENCE</scope>
    <source>
        <tissue evidence="7">Leaf</tissue>
    </source>
</reference>
<dbReference type="FunFam" id="1.10.10.60:FF:000001">
    <property type="entry name" value="MYB-related transcription factor"/>
    <property type="match status" value="1"/>
</dbReference>
<feature type="domain" description="Myb-like" evidence="5">
    <location>
        <begin position="10"/>
        <end position="62"/>
    </location>
</feature>
<comment type="subcellular location">
    <subcellularLocation>
        <location evidence="1">Nucleus</location>
    </subcellularLocation>
</comment>
<dbReference type="InterPro" id="IPR001005">
    <property type="entry name" value="SANT/Myb"/>
</dbReference>
<name>A0A922DJW3_CARIL</name>
<dbReference type="EMBL" id="CM031836">
    <property type="protein sequence ID" value="KAG6685652.1"/>
    <property type="molecule type" value="Genomic_DNA"/>
</dbReference>
<evidence type="ECO:0000256" key="1">
    <source>
        <dbReference type="ARBA" id="ARBA00004123"/>
    </source>
</evidence>
<evidence type="ECO:0000259" key="6">
    <source>
        <dbReference type="PROSITE" id="PS51294"/>
    </source>
</evidence>
<accession>A0A922DJW3</accession>
<evidence type="ECO:0000256" key="4">
    <source>
        <dbReference type="ARBA" id="ARBA00023242"/>
    </source>
</evidence>
<dbReference type="SMART" id="SM00717">
    <property type="entry name" value="SANT"/>
    <property type="match status" value="2"/>
</dbReference>
<comment type="caution">
    <text evidence="7">The sequence shown here is derived from an EMBL/GenBank/DDBJ whole genome shotgun (WGS) entry which is preliminary data.</text>
</comment>
<dbReference type="PANTHER" id="PTHR47994:SF5">
    <property type="entry name" value="F14D16.11-RELATED"/>
    <property type="match status" value="1"/>
</dbReference>
<dbReference type="EMBL" id="CM031836">
    <property type="protein sequence ID" value="KAG6685653.1"/>
    <property type="molecule type" value="Genomic_DNA"/>
</dbReference>
<feature type="domain" description="HTH myb-type" evidence="6">
    <location>
        <begin position="10"/>
        <end position="62"/>
    </location>
</feature>